<dbReference type="OrthoDB" id="5578174at2759"/>
<dbReference type="GO" id="GO:0005634">
    <property type="term" value="C:nucleus"/>
    <property type="evidence" value="ECO:0007669"/>
    <property type="project" value="TreeGrafter"/>
</dbReference>
<dbReference type="Pfam" id="PF06413">
    <property type="entry name" value="Neugrin"/>
    <property type="match status" value="1"/>
</dbReference>
<feature type="compositionally biased region" description="Basic and acidic residues" evidence="6">
    <location>
        <begin position="168"/>
        <end position="177"/>
    </location>
</feature>
<accession>A0A9P8IC81</accession>
<feature type="region of interest" description="Disordered" evidence="6">
    <location>
        <begin position="209"/>
        <end position="228"/>
    </location>
</feature>
<dbReference type="Proteomes" id="UP000698800">
    <property type="component" value="Unassembled WGS sequence"/>
</dbReference>
<sequence>MPCLACADKILRVFLRDVINLNARYTTSVRISQTPLWRWLSAQQTARQFRQDSTRSPVATSTTPGFDLYVPFDGVLTDKEIVSLPQKARHLKSSARQRPLLPSVSKSRTHELLQTVNLDFEPSILLRQDAKKGGERLAQSLKVSSRDFNTSRPQHIYSQPRPSGSARSSKEPHEERAFVELSPNSIDAIATEAVMGEVMNMVLPEGGDEGGRGVRLRTPKNTSQNGGRVKWGAAMATASDAMGSCIIKRAQYSVEPWQVQKDALEAKFGSSGWNPRKRLSPDALDGIRALNAQFPDKYTTPVLAEQFKVSPEAIRRILKSNWRPSDEDAEKRRERWDKRGEKIWGKLVELGVKPPKKWREMGVGKRKVESLRPRSRGRSERRRPWSASNDGEEVSHEDWDEVTLAERIL</sequence>
<evidence type="ECO:0000256" key="6">
    <source>
        <dbReference type="SAM" id="MobiDB-lite"/>
    </source>
</evidence>
<feature type="compositionally biased region" description="Basic and acidic residues" evidence="6">
    <location>
        <begin position="359"/>
        <end position="372"/>
    </location>
</feature>
<protein>
    <recommendedName>
        <fullName evidence="4">Required for respiratory growth protein 9, mitochondrial</fullName>
    </recommendedName>
</protein>
<evidence type="ECO:0000313" key="8">
    <source>
        <dbReference type="Proteomes" id="UP000698800"/>
    </source>
</evidence>
<name>A0A9P8IC81_9PEZI</name>
<dbReference type="InterPro" id="IPR010487">
    <property type="entry name" value="NGRN/Rrg9"/>
</dbReference>
<proteinExistence type="inferred from homology"/>
<dbReference type="AlphaFoldDB" id="A0A9P8IC81"/>
<gene>
    <name evidence="7" type="ORF">FGG08_001047</name>
</gene>
<organism evidence="7 8">
    <name type="scientific">Glutinoglossum americanum</name>
    <dbReference type="NCBI Taxonomy" id="1670608"/>
    <lineage>
        <taxon>Eukaryota</taxon>
        <taxon>Fungi</taxon>
        <taxon>Dikarya</taxon>
        <taxon>Ascomycota</taxon>
        <taxon>Pezizomycotina</taxon>
        <taxon>Geoglossomycetes</taxon>
        <taxon>Geoglossales</taxon>
        <taxon>Geoglossaceae</taxon>
        <taxon>Glutinoglossum</taxon>
    </lineage>
</organism>
<keyword evidence="8" id="KW-1185">Reference proteome</keyword>
<comment type="similarity">
    <text evidence="3">Belongs to the RRG9 family.</text>
</comment>
<evidence type="ECO:0000256" key="1">
    <source>
        <dbReference type="ARBA" id="ARBA00003548"/>
    </source>
</evidence>
<evidence type="ECO:0000256" key="4">
    <source>
        <dbReference type="ARBA" id="ARBA00013566"/>
    </source>
</evidence>
<dbReference type="EMBL" id="JAGHQL010000013">
    <property type="protein sequence ID" value="KAH0544818.1"/>
    <property type="molecule type" value="Genomic_DNA"/>
</dbReference>
<feature type="compositionally biased region" description="Polar residues" evidence="6">
    <location>
        <begin position="142"/>
        <end position="167"/>
    </location>
</feature>
<reference evidence="7" key="1">
    <citation type="submission" date="2021-03" db="EMBL/GenBank/DDBJ databases">
        <title>Comparative genomics and phylogenomic investigation of the class Geoglossomycetes provide insights into ecological specialization and systematics.</title>
        <authorList>
            <person name="Melie T."/>
            <person name="Pirro S."/>
            <person name="Miller A.N."/>
            <person name="Quandt A."/>
        </authorList>
    </citation>
    <scope>NUCLEOTIDE SEQUENCE</scope>
    <source>
        <strain evidence="7">GBOQ0MN5Z8</strain>
    </source>
</reference>
<keyword evidence="5" id="KW-0809">Transit peptide</keyword>
<evidence type="ECO:0000256" key="3">
    <source>
        <dbReference type="ARBA" id="ARBA00010895"/>
    </source>
</evidence>
<evidence type="ECO:0000313" key="7">
    <source>
        <dbReference type="EMBL" id="KAH0544818.1"/>
    </source>
</evidence>
<evidence type="ECO:0000256" key="5">
    <source>
        <dbReference type="ARBA" id="ARBA00022946"/>
    </source>
</evidence>
<dbReference type="GO" id="GO:0005739">
    <property type="term" value="C:mitochondrion"/>
    <property type="evidence" value="ECO:0007669"/>
    <property type="project" value="UniProtKB-SubCell"/>
</dbReference>
<feature type="region of interest" description="Disordered" evidence="6">
    <location>
        <begin position="359"/>
        <end position="398"/>
    </location>
</feature>
<dbReference type="PANTHER" id="PTHR13475:SF3">
    <property type="entry name" value="NEUGRIN"/>
    <property type="match status" value="1"/>
</dbReference>
<comment type="function">
    <text evidence="1">Required for respiratory activity and maintenance and expression of the mitochondrial genome.</text>
</comment>
<feature type="region of interest" description="Disordered" evidence="6">
    <location>
        <begin position="142"/>
        <end position="177"/>
    </location>
</feature>
<comment type="caution">
    <text evidence="7">The sequence shown here is derived from an EMBL/GenBank/DDBJ whole genome shotgun (WGS) entry which is preliminary data.</text>
</comment>
<evidence type="ECO:0000256" key="2">
    <source>
        <dbReference type="ARBA" id="ARBA00004173"/>
    </source>
</evidence>
<dbReference type="PANTHER" id="PTHR13475">
    <property type="entry name" value="NEUGRIN"/>
    <property type="match status" value="1"/>
</dbReference>
<comment type="subcellular location">
    <subcellularLocation>
        <location evidence="2">Mitochondrion</location>
    </subcellularLocation>
</comment>